<gene>
    <name evidence="2" type="ORF">SacxiDRAFT_1470</name>
</gene>
<accession>I0V0R5</accession>
<dbReference type="HOGENOM" id="CLU_1169989_0_0_11"/>
<protein>
    <submittedName>
        <fullName evidence="2">Uncharacterized protein</fullName>
    </submittedName>
</protein>
<dbReference type="Proteomes" id="UP000004691">
    <property type="component" value="Unassembled WGS sequence"/>
</dbReference>
<dbReference type="EMBL" id="JH636049">
    <property type="protein sequence ID" value="EID53718.1"/>
    <property type="molecule type" value="Genomic_DNA"/>
</dbReference>
<organism evidence="2 3">
    <name type="scientific">Saccharomonospora xinjiangensis XJ-54</name>
    <dbReference type="NCBI Taxonomy" id="882086"/>
    <lineage>
        <taxon>Bacteria</taxon>
        <taxon>Bacillati</taxon>
        <taxon>Actinomycetota</taxon>
        <taxon>Actinomycetes</taxon>
        <taxon>Pseudonocardiales</taxon>
        <taxon>Pseudonocardiaceae</taxon>
        <taxon>Saccharomonospora</taxon>
    </lineage>
</organism>
<keyword evidence="3" id="KW-1185">Reference proteome</keyword>
<dbReference type="STRING" id="882086.SacxiDRAFT_1470"/>
<feature type="region of interest" description="Disordered" evidence="1">
    <location>
        <begin position="40"/>
        <end position="66"/>
    </location>
</feature>
<dbReference type="AlphaFoldDB" id="I0V0R5"/>
<evidence type="ECO:0000313" key="3">
    <source>
        <dbReference type="Proteomes" id="UP000004691"/>
    </source>
</evidence>
<evidence type="ECO:0000256" key="1">
    <source>
        <dbReference type="SAM" id="MobiDB-lite"/>
    </source>
</evidence>
<sequence length="237" mass="25735">MTSLGSVFASMMDAHRRAQRCAVRVRSHYDREYLRALRRADEQQDSASLRSSGPNAASPGDAPHVTDIRVLIDGADRWRVETRAADGTTHSVEGCDGTRRWILQDGVVRDSYESVGGERRRLPVETVWAANRARTAREVLDPALVLPSIGITSVSGVESRFGPATELTCTPRSTDITESAMVSPLANSVYLDVLTDSGFLVSARNVDEAGSTLVAHDVIELDVSPRFGPADFTPPAR</sequence>
<proteinExistence type="predicted"/>
<name>I0V0R5_9PSEU</name>
<evidence type="ECO:0000313" key="2">
    <source>
        <dbReference type="EMBL" id="EID53718.1"/>
    </source>
</evidence>
<feature type="compositionally biased region" description="Polar residues" evidence="1">
    <location>
        <begin position="45"/>
        <end position="55"/>
    </location>
</feature>
<reference evidence="2 3" key="1">
    <citation type="submission" date="2012-01" db="EMBL/GenBank/DDBJ databases">
        <title>Improved High-Quality Draft sequence of Saccharomonospora xinjiangensis XJ-54.</title>
        <authorList>
            <consortium name="US DOE Joint Genome Institute"/>
            <person name="Lucas S."/>
            <person name="Han J."/>
            <person name="Lapidus A."/>
            <person name="Cheng J.-F."/>
            <person name="Goodwin L."/>
            <person name="Pitluck S."/>
            <person name="Peters L."/>
            <person name="Mikhailova N."/>
            <person name="Teshima H."/>
            <person name="Detter J.C."/>
            <person name="Han C."/>
            <person name="Tapia R."/>
            <person name="Land M."/>
            <person name="Hauser L."/>
            <person name="Kyrpides N."/>
            <person name="Ivanova N."/>
            <person name="Pagani I."/>
            <person name="Brambilla E.-M."/>
            <person name="Klenk H.-P."/>
            <person name="Woyke T."/>
        </authorList>
    </citation>
    <scope>NUCLEOTIDE SEQUENCE [LARGE SCALE GENOMIC DNA]</scope>
    <source>
        <strain evidence="2 3">XJ-54</strain>
    </source>
</reference>